<organism evidence="14 15">
    <name type="scientific">Megasphaera cerevisiae DSM 20462</name>
    <dbReference type="NCBI Taxonomy" id="1122219"/>
    <lineage>
        <taxon>Bacteria</taxon>
        <taxon>Bacillati</taxon>
        <taxon>Bacillota</taxon>
        <taxon>Negativicutes</taxon>
        <taxon>Veillonellales</taxon>
        <taxon>Veillonellaceae</taxon>
        <taxon>Megasphaera</taxon>
    </lineage>
</organism>
<gene>
    <name evidence="14" type="ORF">AB840_13930</name>
</gene>
<evidence type="ECO:0000256" key="5">
    <source>
        <dbReference type="ARBA" id="ARBA00022729"/>
    </source>
</evidence>
<dbReference type="PROSITE" id="PS52016">
    <property type="entry name" value="TONB_DEPENDENT_REC_3"/>
    <property type="match status" value="1"/>
</dbReference>
<dbReference type="InterPro" id="IPR036942">
    <property type="entry name" value="Beta-barrel_TonB_sf"/>
</dbReference>
<dbReference type="PANTHER" id="PTHR30069:SF29">
    <property type="entry name" value="HEMOGLOBIN AND HEMOGLOBIN-HAPTOGLOBIN-BINDING PROTEIN 1-RELATED"/>
    <property type="match status" value="1"/>
</dbReference>
<name>A0A0J6WPM1_9FIRM</name>
<evidence type="ECO:0000256" key="8">
    <source>
        <dbReference type="ARBA" id="ARBA00023170"/>
    </source>
</evidence>
<protein>
    <submittedName>
        <fullName evidence="14">TonB-dependent receptor</fullName>
    </submittedName>
</protein>
<keyword evidence="3 10" id="KW-1134">Transmembrane beta strand</keyword>
<accession>A0A0J6WPM1</accession>
<dbReference type="InterPro" id="IPR012910">
    <property type="entry name" value="Plug_dom"/>
</dbReference>
<keyword evidence="8 14" id="KW-0675">Receptor</keyword>
<dbReference type="GO" id="GO:0015344">
    <property type="term" value="F:siderophore uptake transmembrane transporter activity"/>
    <property type="evidence" value="ECO:0007669"/>
    <property type="project" value="TreeGrafter"/>
</dbReference>
<proteinExistence type="inferred from homology"/>
<dbReference type="Gene3D" id="2.170.130.10">
    <property type="entry name" value="TonB-dependent receptor, plug domain"/>
    <property type="match status" value="1"/>
</dbReference>
<feature type="domain" description="TonB-dependent receptor plug" evidence="13">
    <location>
        <begin position="20"/>
        <end position="127"/>
    </location>
</feature>
<keyword evidence="2 10" id="KW-0813">Transport</keyword>
<dbReference type="InterPro" id="IPR000531">
    <property type="entry name" value="Beta-barrel_TonB"/>
</dbReference>
<evidence type="ECO:0000256" key="11">
    <source>
        <dbReference type="RuleBase" id="RU003357"/>
    </source>
</evidence>
<comment type="caution">
    <text evidence="14">The sequence shown here is derived from an EMBL/GenBank/DDBJ whole genome shotgun (WGS) entry which is preliminary data.</text>
</comment>
<dbReference type="SUPFAM" id="SSF56935">
    <property type="entry name" value="Porins"/>
    <property type="match status" value="1"/>
</dbReference>
<dbReference type="OrthoDB" id="101167at2"/>
<evidence type="ECO:0000256" key="10">
    <source>
        <dbReference type="PROSITE-ProRule" id="PRU01360"/>
    </source>
</evidence>
<dbReference type="GO" id="GO:0044718">
    <property type="term" value="P:siderophore transmembrane transport"/>
    <property type="evidence" value="ECO:0007669"/>
    <property type="project" value="TreeGrafter"/>
</dbReference>
<keyword evidence="7 10" id="KW-0472">Membrane</keyword>
<comment type="similarity">
    <text evidence="10 11">Belongs to the TonB-dependent receptor family.</text>
</comment>
<evidence type="ECO:0000259" key="12">
    <source>
        <dbReference type="Pfam" id="PF00593"/>
    </source>
</evidence>
<evidence type="ECO:0000259" key="13">
    <source>
        <dbReference type="Pfam" id="PF07715"/>
    </source>
</evidence>
<dbReference type="Pfam" id="PF07715">
    <property type="entry name" value="Plug"/>
    <property type="match status" value="1"/>
</dbReference>
<keyword evidence="15" id="KW-1185">Reference proteome</keyword>
<evidence type="ECO:0000256" key="7">
    <source>
        <dbReference type="ARBA" id="ARBA00023136"/>
    </source>
</evidence>
<keyword evidence="6 11" id="KW-0798">TonB box</keyword>
<keyword evidence="9 10" id="KW-0998">Cell outer membrane</keyword>
<dbReference type="Pfam" id="PF00593">
    <property type="entry name" value="TonB_dep_Rec_b-barrel"/>
    <property type="match status" value="1"/>
</dbReference>
<feature type="domain" description="TonB-dependent receptor-like beta-barrel" evidence="12">
    <location>
        <begin position="379"/>
        <end position="835"/>
    </location>
</feature>
<evidence type="ECO:0000256" key="6">
    <source>
        <dbReference type="ARBA" id="ARBA00023077"/>
    </source>
</evidence>
<dbReference type="InParanoid" id="A0A0J6WPM1"/>
<evidence type="ECO:0000256" key="3">
    <source>
        <dbReference type="ARBA" id="ARBA00022452"/>
    </source>
</evidence>
<comment type="subcellular location">
    <subcellularLocation>
        <location evidence="1 10">Cell outer membrane</location>
        <topology evidence="1 10">Multi-pass membrane protein</topology>
    </subcellularLocation>
</comment>
<keyword evidence="4 10" id="KW-0812">Transmembrane</keyword>
<dbReference type="EMBL" id="LEKT01000069">
    <property type="protein sequence ID" value="KMO85360.1"/>
    <property type="molecule type" value="Genomic_DNA"/>
</dbReference>
<evidence type="ECO:0000313" key="14">
    <source>
        <dbReference type="EMBL" id="KMO85360.1"/>
    </source>
</evidence>
<sequence length="1597" mass="178947">NSVTTRDVVVEANKSKEEAKQESQSTTIITQEDIAQKQAKSVEDIIFNETGVTRTVDAMGRVGVSIRGAEPRHTLILVDGQPVMGDVSKYSGAGDDLQRLGAENVDHIEIIRGAASAKYGSDAIGGVINVITKRPAKTAGLQVNAEGRRAKHDGDLFPYQNVFLRADSGQVGKFCFGVYGSKRDIMPIYSAESHGGLTGGTTMRNALRYYGDIKNIGVMGSYDIDDRNTIDVTMDRTNEDLQRVVKHTDYIGESPQTFKRTMDRNTYRLSYRGNNGGSTDWNVHVDYAKMNEDDMTMTSQYGLSKYEGKNTLNYVDDLEHKQLDIKASANTQVNDRHLLTYGFGYTKETAEGSRLKSAPTTWSQTVDPWNYDKNLYSGRPSSVHDYAITYKNGVPQYDETYERYGTKDDQGHTITPAFTREDFEKYFNASVANIAQITKDGRLQDFLAFRDILVKQNPDNMYVQIGQAGAPSYLDKVVFSYYTYAADADITKMMIEASPDQASKLFAKWNGKMYRDELVYRDNRRTLGKAEIKKQNVFIQDTWQLNDTTVLSHIFRVDHSDLFGTNATFNLGMTHNLGGKVNHRLKANIGTGYTEPGMGELYYNWEMYPGMPVGDGIGKMGYYWIGNPDLKPEKSVNFDLGMEGENGNLSTRVSVFHNRITDYMTTYFTGYLMDFNPYKVSDRDKWLTPPDMIYSFKNIGKAEITGAEAEVNYRFDNHWSGKLGYTYLHAINKSDPDMPRQLLDRPQHKVDIGVTYENKGWRASLWGNYYIHMLDSNTVVNDGNYWKADGHGGGGPSFAVGGSQTYARKTFGLWNILVQKELSKDSTIYAGVDNLFNHHDDDRAFQERVYKFGVNLKFGADGRDDGPASQTVEHAKESARAKLRDDDWFIKAPFDTKKEEGVEYIGDYRARWNSYTGETKPEGRVTKNGMIGDAEKNMLGKPAHGFEQRIRAGIDARLGDDTNVTILGSAAGMSGVDTKTDISESKGLNHQRLDTMDVTQHASKWDFSIGRLTEAMGVTGYWFGKEYDGGRAVWTGGRNQVRIGYGDFSSSTGISDSAYTHATRQWFWRAPTKREWLGYNGERGDNMISTDAPPFPEFSDFEANTGGEYEGMYQKLAKAQTFAEQKAIIKEYLDVIQQIDEKEGTHTYDNLMKQTFRPLITNSGVWQKVTVAGPDGTVKSYYGMGMTDSNLETTSYTIQDILDDDTILDKFAVRGEAQWQNIQNTYGDKAGSGINNNLYYQYTGDQVLYHYGSGQTRMLLPADQVDIDKDFKIISKDDAKQMALSSIWSSQTGGVLAQSDLTTEENGIVKTQTVYGDYLNRGPGSVGAQILTWMTQYVNGKTGWVTKEGESMPLLETLAGQPMILVKGTVLVRDQIPAIDKAAFAQIKHQFGDDFGVQAWYFRSVGDDTHSVQFANDRLANDNDVASFDQLANVIGLGATWRIGNTIHFSYDWGQNRTDFGCFMNGNTIYNHETGTSDFDILGRSNGGTPRFWVARVDIGKSDTNVPGSWNAFADYKYFQHGSFFGGKGTEGVPDRYLDGIKSFTIGGGYVPAKDILLEAFYTFDAKGIGKRDTLYGSENFSLGDYTRIQMTYPYRF</sequence>
<dbReference type="Proteomes" id="UP000036503">
    <property type="component" value="Unassembled WGS sequence"/>
</dbReference>
<keyword evidence="5" id="KW-0732">Signal</keyword>
<dbReference type="Gene3D" id="2.40.170.20">
    <property type="entry name" value="TonB-dependent receptor, beta-barrel domain"/>
    <property type="match status" value="2"/>
</dbReference>
<dbReference type="PANTHER" id="PTHR30069">
    <property type="entry name" value="TONB-DEPENDENT OUTER MEMBRANE RECEPTOR"/>
    <property type="match status" value="1"/>
</dbReference>
<evidence type="ECO:0000256" key="9">
    <source>
        <dbReference type="ARBA" id="ARBA00023237"/>
    </source>
</evidence>
<dbReference type="PATRIC" id="fig|1122219.3.peg.3014"/>
<dbReference type="InterPro" id="IPR037066">
    <property type="entry name" value="Plug_dom_sf"/>
</dbReference>
<dbReference type="InterPro" id="IPR039426">
    <property type="entry name" value="TonB-dep_rcpt-like"/>
</dbReference>
<evidence type="ECO:0000313" key="15">
    <source>
        <dbReference type="Proteomes" id="UP000036503"/>
    </source>
</evidence>
<feature type="non-terminal residue" evidence="14">
    <location>
        <position position="1"/>
    </location>
</feature>
<reference evidence="14 15" key="1">
    <citation type="submission" date="2015-06" db="EMBL/GenBank/DDBJ databases">
        <title>Draft genome sequence of beer spoilage bacterium Megasphaera cerevisiae type strain 20462.</title>
        <authorList>
            <person name="Kutumbaka K."/>
            <person name="Pasmowitz J."/>
            <person name="Mategko J."/>
            <person name="Reyes D."/>
            <person name="Friedrich A."/>
            <person name="Han S."/>
            <person name="Martens-Habbena W."/>
            <person name="Neal-McKinney J."/>
            <person name="Janagama H.K."/>
            <person name="Nadala C."/>
            <person name="Samadpour M."/>
        </authorList>
    </citation>
    <scope>NUCLEOTIDE SEQUENCE [LARGE SCALE GENOMIC DNA]</scope>
    <source>
        <strain evidence="14 15">DSM 20462</strain>
    </source>
</reference>
<evidence type="ECO:0000256" key="2">
    <source>
        <dbReference type="ARBA" id="ARBA00022448"/>
    </source>
</evidence>
<evidence type="ECO:0000256" key="1">
    <source>
        <dbReference type="ARBA" id="ARBA00004571"/>
    </source>
</evidence>
<dbReference type="GO" id="GO:0009279">
    <property type="term" value="C:cell outer membrane"/>
    <property type="evidence" value="ECO:0007669"/>
    <property type="project" value="UniProtKB-SubCell"/>
</dbReference>
<evidence type="ECO:0000256" key="4">
    <source>
        <dbReference type="ARBA" id="ARBA00022692"/>
    </source>
</evidence>